<dbReference type="InterPro" id="IPR036390">
    <property type="entry name" value="WH_DNA-bd_sf"/>
</dbReference>
<evidence type="ECO:0000313" key="2">
    <source>
        <dbReference type="EMBL" id="MFB5946493.1"/>
    </source>
</evidence>
<evidence type="ECO:0000259" key="1">
    <source>
        <dbReference type="Pfam" id="PF13601"/>
    </source>
</evidence>
<proteinExistence type="predicted"/>
<protein>
    <submittedName>
        <fullName evidence="2">Transcriptional regulator</fullName>
    </submittedName>
</protein>
<dbReference type="Gene3D" id="1.10.10.10">
    <property type="entry name" value="Winged helix-like DNA-binding domain superfamily/Winged helix DNA-binding domain"/>
    <property type="match status" value="1"/>
</dbReference>
<dbReference type="PANTHER" id="PTHR37318:SF1">
    <property type="entry name" value="BSL7504 PROTEIN"/>
    <property type="match status" value="1"/>
</dbReference>
<dbReference type="Pfam" id="PF13601">
    <property type="entry name" value="HTH_34"/>
    <property type="match status" value="1"/>
</dbReference>
<accession>A0ABV5CGL6</accession>
<dbReference type="PANTHER" id="PTHR37318">
    <property type="entry name" value="BSL7504 PROTEIN"/>
    <property type="match status" value="1"/>
</dbReference>
<comment type="caution">
    <text evidence="2">The sequence shown here is derived from an EMBL/GenBank/DDBJ whole genome shotgun (WGS) entry which is preliminary data.</text>
</comment>
<organism evidence="2 3">
    <name type="scientific">Albibacterium profundi</name>
    <dbReference type="NCBI Taxonomy" id="3134906"/>
    <lineage>
        <taxon>Bacteria</taxon>
        <taxon>Pseudomonadati</taxon>
        <taxon>Bacteroidota</taxon>
        <taxon>Sphingobacteriia</taxon>
        <taxon>Sphingobacteriales</taxon>
        <taxon>Sphingobacteriaceae</taxon>
        <taxon>Albibacterium</taxon>
    </lineage>
</organism>
<name>A0ABV5CGL6_9SPHI</name>
<gene>
    <name evidence="2" type="ORF">WKR92_11680</name>
</gene>
<reference evidence="2 3" key="1">
    <citation type="submission" date="2024-04" db="EMBL/GenBank/DDBJ databases">
        <title>Albibacterium profundi sp. nov., isolated from sediment of the Challenger Deep of Mariana Trench.</title>
        <authorList>
            <person name="Wang Y."/>
        </authorList>
    </citation>
    <scope>NUCLEOTIDE SEQUENCE [LARGE SCALE GENOMIC DNA]</scope>
    <source>
        <strain evidence="2 3">RHL897</strain>
    </source>
</reference>
<dbReference type="RefSeq" id="WP_375558022.1">
    <property type="nucleotide sequence ID" value="NZ_JBBVGT010000003.1"/>
</dbReference>
<dbReference type="InterPro" id="IPR036388">
    <property type="entry name" value="WH-like_DNA-bd_sf"/>
</dbReference>
<dbReference type="SUPFAM" id="SSF46785">
    <property type="entry name" value="Winged helix' DNA-binding domain"/>
    <property type="match status" value="1"/>
</dbReference>
<sequence length="99" mass="11108">MKISINGLHKAFESRIRLGIMSALAVNDHLDFNSLKDLLDVTDGNLASHLKGLEKEGFVGVKKRFIGRKPNTKYVITENGREAFDDHLSTLEKLINSQK</sequence>
<dbReference type="EMBL" id="JBBVGT010000003">
    <property type="protein sequence ID" value="MFB5946493.1"/>
    <property type="molecule type" value="Genomic_DNA"/>
</dbReference>
<evidence type="ECO:0000313" key="3">
    <source>
        <dbReference type="Proteomes" id="UP001580928"/>
    </source>
</evidence>
<keyword evidence="3" id="KW-1185">Reference proteome</keyword>
<feature type="domain" description="Winged helix DNA-binding" evidence="1">
    <location>
        <begin position="16"/>
        <end position="95"/>
    </location>
</feature>
<dbReference type="Proteomes" id="UP001580928">
    <property type="component" value="Unassembled WGS sequence"/>
</dbReference>
<dbReference type="InterPro" id="IPR027395">
    <property type="entry name" value="WH_DNA-bd_dom"/>
</dbReference>